<accession>A0ACC1L1P8</accession>
<reference evidence="1" key="1">
    <citation type="submission" date="2022-07" db="EMBL/GenBank/DDBJ databases">
        <title>Phylogenomic reconstructions and comparative analyses of Kickxellomycotina fungi.</title>
        <authorList>
            <person name="Reynolds N.K."/>
            <person name="Stajich J.E."/>
            <person name="Barry K."/>
            <person name="Grigoriev I.V."/>
            <person name="Crous P."/>
            <person name="Smith M.E."/>
        </authorList>
    </citation>
    <scope>NUCLEOTIDE SEQUENCE</scope>
    <source>
        <strain evidence="1">CBS 102833</strain>
    </source>
</reference>
<evidence type="ECO:0000313" key="2">
    <source>
        <dbReference type="Proteomes" id="UP001140096"/>
    </source>
</evidence>
<dbReference type="EMBL" id="JANBUP010002862">
    <property type="protein sequence ID" value="KAJ2798717.1"/>
    <property type="molecule type" value="Genomic_DNA"/>
</dbReference>
<name>A0ACC1L1P8_9FUNG</name>
<proteinExistence type="predicted"/>
<organism evidence="1 2">
    <name type="scientific">Coemansia furcata</name>
    <dbReference type="NCBI Taxonomy" id="417177"/>
    <lineage>
        <taxon>Eukaryota</taxon>
        <taxon>Fungi</taxon>
        <taxon>Fungi incertae sedis</taxon>
        <taxon>Zoopagomycota</taxon>
        <taxon>Kickxellomycotina</taxon>
        <taxon>Kickxellomycetes</taxon>
        <taxon>Kickxellales</taxon>
        <taxon>Kickxellaceae</taxon>
        <taxon>Coemansia</taxon>
    </lineage>
</organism>
<protein>
    <submittedName>
        <fullName evidence="1">Uncharacterized protein</fullName>
    </submittedName>
</protein>
<sequence length="281" mass="30625">MSLVRAGFQITERVSHSIGALGHAHSLAVNKVVVDNTADMTDPQSANLTDITTTAYESLASDKATEKAGLPLIQEIATSRSLSVPEAYTGIQYDIRRGPIRVKHELSLFVTVADSAGRMQNLRLVTPVFVMPMSTRKRVDLPRYEDTDTDELIESGVGAVAQRDEDFMSEYVLVDTTDPSESGNTEFHNLELPDSCPLALDGYQCVGDVLPPPAYPGAARALVERTLVSPDAVLPKQDLSRTNRIRKLCSRARLRPAVPEPILPHIPPPPPHHTADNALFA</sequence>
<keyword evidence="2" id="KW-1185">Reference proteome</keyword>
<gene>
    <name evidence="1" type="ORF">H4S07_005625</name>
</gene>
<comment type="caution">
    <text evidence="1">The sequence shown here is derived from an EMBL/GenBank/DDBJ whole genome shotgun (WGS) entry which is preliminary data.</text>
</comment>
<dbReference type="Proteomes" id="UP001140096">
    <property type="component" value="Unassembled WGS sequence"/>
</dbReference>
<evidence type="ECO:0000313" key="1">
    <source>
        <dbReference type="EMBL" id="KAJ2798717.1"/>
    </source>
</evidence>